<dbReference type="Proteomes" id="UP000023758">
    <property type="component" value="Unassembled WGS sequence"/>
</dbReference>
<protein>
    <submittedName>
        <fullName evidence="1">Uncharacterized protein</fullName>
    </submittedName>
</protein>
<dbReference type="OrthoDB" id="4167595at2759"/>
<name>A0A022WFH2_TRIRU</name>
<dbReference type="HOGENOM" id="CLU_1564008_0_0_1"/>
<sequence>MIITLIFKRVQTRTFTAEDLFPLWKDGKGLCTSFATYVASRLENSVHPTLFQLNETHRACFIRDGVVIDSSARNILESKDEKPVSGHKGPWKFDKSSNDVTLIFQASKSSKFIAFSPYRAILKQCITVYCSSAVRNPLFASSELNQMPSFDSTGRLHGSHTNVVSHGASCY</sequence>
<reference evidence="1" key="1">
    <citation type="submission" date="2014-02" db="EMBL/GenBank/DDBJ databases">
        <title>The Genome Sequence of Trichophyton rubrum (morphotype fischeri) CBS 288.86.</title>
        <authorList>
            <consortium name="The Broad Institute Genomics Platform"/>
            <person name="Cuomo C.A."/>
            <person name="White T.C."/>
            <person name="Graser Y."/>
            <person name="Martinez-Rossi N."/>
            <person name="Heitman J."/>
            <person name="Young S.K."/>
            <person name="Zeng Q."/>
            <person name="Gargeya S."/>
            <person name="Abouelleil A."/>
            <person name="Alvarado L."/>
            <person name="Chapman S.B."/>
            <person name="Gainer-Dewar J."/>
            <person name="Goldberg J."/>
            <person name="Griggs A."/>
            <person name="Gujja S."/>
            <person name="Hansen M."/>
            <person name="Howarth C."/>
            <person name="Imamovic A."/>
            <person name="Larimer J."/>
            <person name="Martinez D."/>
            <person name="Murphy C."/>
            <person name="Pearson M.D."/>
            <person name="Persinoti G."/>
            <person name="Poon T."/>
            <person name="Priest M."/>
            <person name="Roberts A.D."/>
            <person name="Saif S."/>
            <person name="Shea T.D."/>
            <person name="Sykes S.N."/>
            <person name="Wortman J."/>
            <person name="Nusbaum C."/>
            <person name="Birren B."/>
        </authorList>
    </citation>
    <scope>NUCLEOTIDE SEQUENCE [LARGE SCALE GENOMIC DNA]</scope>
    <source>
        <strain evidence="1">CBS 288.86</strain>
    </source>
</reference>
<accession>A0A022WFH2</accession>
<organism evidence="1">
    <name type="scientific">Trichophyton rubrum CBS 288.86</name>
    <dbReference type="NCBI Taxonomy" id="1215330"/>
    <lineage>
        <taxon>Eukaryota</taxon>
        <taxon>Fungi</taxon>
        <taxon>Dikarya</taxon>
        <taxon>Ascomycota</taxon>
        <taxon>Pezizomycotina</taxon>
        <taxon>Eurotiomycetes</taxon>
        <taxon>Eurotiomycetidae</taxon>
        <taxon>Onygenales</taxon>
        <taxon>Arthrodermataceae</taxon>
        <taxon>Trichophyton</taxon>
    </lineage>
</organism>
<dbReference type="EMBL" id="KK207697">
    <property type="protein sequence ID" value="EZF57130.1"/>
    <property type="molecule type" value="Genomic_DNA"/>
</dbReference>
<proteinExistence type="predicted"/>
<dbReference type="AlphaFoldDB" id="A0A022WFH2"/>
<gene>
    <name evidence="1" type="ORF">H103_00542</name>
</gene>
<evidence type="ECO:0000313" key="1">
    <source>
        <dbReference type="EMBL" id="EZF57130.1"/>
    </source>
</evidence>